<dbReference type="EMBL" id="ADHJ01000001">
    <property type="protein sequence ID" value="EFU43852.1"/>
    <property type="molecule type" value="Genomic_DNA"/>
</dbReference>
<reference evidence="1 2" key="1">
    <citation type="journal article" date="2010" name="BMC Genomics">
        <title>Genome sequence of the pattern forming Paenibacillus vortex bacterium reveals potential for thriving in complex environments.</title>
        <authorList>
            <person name="Sirota-Madi A."/>
            <person name="Olender T."/>
            <person name="Helman Y."/>
            <person name="Ingham C."/>
            <person name="Brainis I."/>
            <person name="Roth D."/>
            <person name="Hagi E."/>
            <person name="Brodsky L."/>
            <person name="Leshkowitz D."/>
            <person name="Galatenko V."/>
            <person name="Nikolaev V."/>
            <person name="Mugasimangalam R.C."/>
            <person name="Bransburg-Zabary S."/>
            <person name="Gutnick D.L."/>
            <person name="Lancet D."/>
            <person name="Ben-Jacob E."/>
        </authorList>
    </citation>
    <scope>NUCLEOTIDE SEQUENCE [LARGE SCALE GENOMIC DNA]</scope>
    <source>
        <strain evidence="1 2">V453</strain>
    </source>
</reference>
<proteinExistence type="predicted"/>
<comment type="caution">
    <text evidence="1">The sequence shown here is derived from an EMBL/GenBank/DDBJ whole genome shotgun (WGS) entry which is preliminary data.</text>
</comment>
<dbReference type="RefSeq" id="WP_006207271.1">
    <property type="nucleotide sequence ID" value="NZ_ADHJ01000001.1"/>
</dbReference>
<name>A0A2R9T2K6_9BACL</name>
<sequence length="68" mass="8098">MKVIEHGYYKQDKSMASLYHVPALLNQDDKASFMLTIQETEWKGIYEEALVQIYKQNMIIEMRQEEAQ</sequence>
<protein>
    <submittedName>
        <fullName evidence="1">Uncharacterized protein</fullName>
    </submittedName>
</protein>
<dbReference type="Proteomes" id="UP000003094">
    <property type="component" value="Unassembled WGS sequence"/>
</dbReference>
<accession>A0A2R9T2K6</accession>
<dbReference type="KEGG" id="pvo:PVOR_01535"/>
<gene>
    <name evidence="1" type="ORF">PVOR_01535</name>
</gene>
<evidence type="ECO:0000313" key="2">
    <source>
        <dbReference type="Proteomes" id="UP000003094"/>
    </source>
</evidence>
<keyword evidence="2" id="KW-1185">Reference proteome</keyword>
<dbReference type="AlphaFoldDB" id="A0A2R9T2K6"/>
<evidence type="ECO:0000313" key="1">
    <source>
        <dbReference type="EMBL" id="EFU43852.1"/>
    </source>
</evidence>
<organism evidence="1 2">
    <name type="scientific">Paenibacillus vortex V453</name>
    <dbReference type="NCBI Taxonomy" id="715225"/>
    <lineage>
        <taxon>Bacteria</taxon>
        <taxon>Bacillati</taxon>
        <taxon>Bacillota</taxon>
        <taxon>Bacilli</taxon>
        <taxon>Bacillales</taxon>
        <taxon>Paenibacillaceae</taxon>
        <taxon>Paenibacillus</taxon>
    </lineage>
</organism>